<feature type="region of interest" description="Disordered" evidence="1">
    <location>
        <begin position="65"/>
        <end position="94"/>
    </location>
</feature>
<evidence type="ECO:0000256" key="1">
    <source>
        <dbReference type="SAM" id="MobiDB-lite"/>
    </source>
</evidence>
<comment type="caution">
    <text evidence="2">The sequence shown here is derived from an EMBL/GenBank/DDBJ whole genome shotgun (WGS) entry which is preliminary data.</text>
</comment>
<feature type="compositionally biased region" description="Basic and acidic residues" evidence="1">
    <location>
        <begin position="82"/>
        <end position="94"/>
    </location>
</feature>
<dbReference type="AlphaFoldDB" id="A0AAV7W8I3"/>
<keyword evidence="3" id="KW-1185">Reference proteome</keyword>
<organism evidence="2 3">
    <name type="scientific">Pleurodeles waltl</name>
    <name type="common">Iberian ribbed newt</name>
    <dbReference type="NCBI Taxonomy" id="8319"/>
    <lineage>
        <taxon>Eukaryota</taxon>
        <taxon>Metazoa</taxon>
        <taxon>Chordata</taxon>
        <taxon>Craniata</taxon>
        <taxon>Vertebrata</taxon>
        <taxon>Euteleostomi</taxon>
        <taxon>Amphibia</taxon>
        <taxon>Batrachia</taxon>
        <taxon>Caudata</taxon>
        <taxon>Salamandroidea</taxon>
        <taxon>Salamandridae</taxon>
        <taxon>Pleurodelinae</taxon>
        <taxon>Pleurodeles</taxon>
    </lineage>
</organism>
<reference evidence="2" key="1">
    <citation type="journal article" date="2022" name="bioRxiv">
        <title>Sequencing and chromosome-scale assembly of the giantPleurodeles waltlgenome.</title>
        <authorList>
            <person name="Brown T."/>
            <person name="Elewa A."/>
            <person name="Iarovenko S."/>
            <person name="Subramanian E."/>
            <person name="Araus A.J."/>
            <person name="Petzold A."/>
            <person name="Susuki M."/>
            <person name="Suzuki K.-i.T."/>
            <person name="Hayashi T."/>
            <person name="Toyoda A."/>
            <person name="Oliveira C."/>
            <person name="Osipova E."/>
            <person name="Leigh N.D."/>
            <person name="Simon A."/>
            <person name="Yun M.H."/>
        </authorList>
    </citation>
    <scope>NUCLEOTIDE SEQUENCE</scope>
    <source>
        <strain evidence="2">20211129_DDA</strain>
        <tissue evidence="2">Liver</tissue>
    </source>
</reference>
<accession>A0AAV7W8I3</accession>
<dbReference type="Proteomes" id="UP001066276">
    <property type="component" value="Chromosome 1_2"/>
</dbReference>
<gene>
    <name evidence="2" type="ORF">NDU88_005600</name>
</gene>
<evidence type="ECO:0000313" key="2">
    <source>
        <dbReference type="EMBL" id="KAJ1210232.1"/>
    </source>
</evidence>
<protein>
    <submittedName>
        <fullName evidence="2">Uncharacterized protein</fullName>
    </submittedName>
</protein>
<dbReference type="EMBL" id="JANPWB010000002">
    <property type="protein sequence ID" value="KAJ1210232.1"/>
    <property type="molecule type" value="Genomic_DNA"/>
</dbReference>
<name>A0AAV7W8I3_PLEWA</name>
<evidence type="ECO:0000313" key="3">
    <source>
        <dbReference type="Proteomes" id="UP001066276"/>
    </source>
</evidence>
<proteinExistence type="predicted"/>
<sequence>MLLEGPGSPGVTGSRQAALELRKLWREKALVSLWGNRGRVSMGMNVGALRRSAVEVVDVWKKAEPKENMVRPRGGGNVEGPAEEREEREGRRAQ</sequence>